<dbReference type="PROSITE" id="PS51778">
    <property type="entry name" value="VAST"/>
    <property type="match status" value="1"/>
</dbReference>
<evidence type="ECO:0000256" key="1">
    <source>
        <dbReference type="ARBA" id="ARBA00004370"/>
    </source>
</evidence>
<name>A0A448ZFL2_9STRA</name>
<dbReference type="OrthoDB" id="48872at2759"/>
<dbReference type="PANTHER" id="PTHR47666">
    <property type="entry name" value="PROTEIN VASCULAR ASSOCIATED DEATH 1, CHLOROPLASTIC"/>
    <property type="match status" value="1"/>
</dbReference>
<evidence type="ECO:0000313" key="6">
    <source>
        <dbReference type="Proteomes" id="UP000291116"/>
    </source>
</evidence>
<feature type="compositionally biased region" description="Low complexity" evidence="3">
    <location>
        <begin position="451"/>
        <end position="460"/>
    </location>
</feature>
<evidence type="ECO:0000313" key="5">
    <source>
        <dbReference type="EMBL" id="VEU40832.1"/>
    </source>
</evidence>
<protein>
    <recommendedName>
        <fullName evidence="4">VASt domain-containing protein</fullName>
    </recommendedName>
</protein>
<proteinExistence type="predicted"/>
<gene>
    <name evidence="5" type="ORF">PSNMU_V1.4_AUG-EV-PASAV3_0077290</name>
</gene>
<dbReference type="GO" id="GO:0016020">
    <property type="term" value="C:membrane"/>
    <property type="evidence" value="ECO:0007669"/>
    <property type="project" value="UniProtKB-SubCell"/>
</dbReference>
<dbReference type="Pfam" id="PF16016">
    <property type="entry name" value="VASt"/>
    <property type="match status" value="1"/>
</dbReference>
<evidence type="ECO:0000256" key="2">
    <source>
        <dbReference type="ARBA" id="ARBA00023136"/>
    </source>
</evidence>
<organism evidence="5 6">
    <name type="scientific">Pseudo-nitzschia multistriata</name>
    <dbReference type="NCBI Taxonomy" id="183589"/>
    <lineage>
        <taxon>Eukaryota</taxon>
        <taxon>Sar</taxon>
        <taxon>Stramenopiles</taxon>
        <taxon>Ochrophyta</taxon>
        <taxon>Bacillariophyta</taxon>
        <taxon>Bacillariophyceae</taxon>
        <taxon>Bacillariophycidae</taxon>
        <taxon>Bacillariales</taxon>
        <taxon>Bacillariaceae</taxon>
        <taxon>Pseudo-nitzschia</taxon>
    </lineage>
</organism>
<keyword evidence="2" id="KW-0472">Membrane</keyword>
<dbReference type="PANTHER" id="PTHR47666:SF1">
    <property type="entry name" value="PROTEIN VASCULAR ASSOCIATED DEATH 1, CHLOROPLASTIC"/>
    <property type="match status" value="1"/>
</dbReference>
<reference evidence="5 6" key="1">
    <citation type="submission" date="2019-01" db="EMBL/GenBank/DDBJ databases">
        <authorList>
            <person name="Ferrante I. M."/>
        </authorList>
    </citation>
    <scope>NUCLEOTIDE SEQUENCE [LARGE SCALE GENOMIC DNA]</scope>
    <source>
        <strain evidence="5 6">B856</strain>
    </source>
</reference>
<dbReference type="Proteomes" id="UP000291116">
    <property type="component" value="Unassembled WGS sequence"/>
</dbReference>
<dbReference type="AlphaFoldDB" id="A0A448ZFL2"/>
<dbReference type="InterPro" id="IPR031968">
    <property type="entry name" value="VASt"/>
</dbReference>
<comment type="subcellular location">
    <subcellularLocation>
        <location evidence="1">Membrane</location>
    </subcellularLocation>
</comment>
<evidence type="ECO:0000259" key="4">
    <source>
        <dbReference type="PROSITE" id="PS51778"/>
    </source>
</evidence>
<feature type="compositionally biased region" description="Low complexity" evidence="3">
    <location>
        <begin position="580"/>
        <end position="590"/>
    </location>
</feature>
<dbReference type="EMBL" id="CAACVS010000312">
    <property type="protein sequence ID" value="VEU40832.1"/>
    <property type="molecule type" value="Genomic_DNA"/>
</dbReference>
<keyword evidence="6" id="KW-1185">Reference proteome</keyword>
<evidence type="ECO:0000256" key="3">
    <source>
        <dbReference type="SAM" id="MobiDB-lite"/>
    </source>
</evidence>
<accession>A0A448ZFL2</accession>
<feature type="domain" description="VASt" evidence="4">
    <location>
        <begin position="296"/>
        <end position="496"/>
    </location>
</feature>
<feature type="region of interest" description="Disordered" evidence="3">
    <location>
        <begin position="569"/>
        <end position="647"/>
    </location>
</feature>
<feature type="region of interest" description="Disordered" evidence="3">
    <location>
        <begin position="435"/>
        <end position="460"/>
    </location>
</feature>
<sequence>MTAGTEGIALASAGSNDATNKDTMALSKTSKTSVLVIETNDENIGLNSPSTDTTLSLRSMRIEEQSKETEVLLVGLDVYSDIAKDDDCESVSSSTTSSSFMSIYFERTDFLPWENLYAKAEYAPHVGFAIAAGGFACMHPFMFFAGAVTAMGALRAAGAAYDYATCSLQSVSTEDADGQATTSCDWFPAAFSLSYTDDNINDEAKRQFSPVRGNMGDVESVPLLAKTSSSCSTSASTTVESVENEIKLGKKENASKPVVNDPSMPCLIQSPPKIYHQGTLETLGPVQWVKDTFPSLPTIALDNAEFRGLYAQEFFDVFFADDAPFGFPAFHKLRRDKEVKYGLWRNGISSEIFESDGSGIELPPTLTTKERDVEYHAKTNSFLGPAYAPTKKTQRAYFVSKKMLVVDIKMTLHDIPFSKQFYLIERWIIDGTHSNAKNQPKDLHSRKKNKNSNSSKPSSSHCVYVTVSSKVCFTQECAFESTIAKESAKQVCEISKCWNIMAQDGLKRTEEARMKRLRQKQLIEEQRARREQQQGVMSSPLLAQSSGIAKQFENDESIEIEHLDIVLPDHKNESRRNGRNRSCNGSRRNSFPLRQKNDGTQTNRRSLSRKFSKILSRSGHPNGIDVRTGNEVLSSPPKVRISSAPCL</sequence>